<comment type="caution">
    <text evidence="3">The sequence shown here is derived from an EMBL/GenBank/DDBJ whole genome shotgun (WGS) entry which is preliminary data.</text>
</comment>
<evidence type="ECO:0000256" key="1">
    <source>
        <dbReference type="ARBA" id="ARBA00008874"/>
    </source>
</evidence>
<name>A0ABD2S0Q3_9SOLN</name>
<evidence type="ECO:0000313" key="4">
    <source>
        <dbReference type="Proteomes" id="UP001627284"/>
    </source>
</evidence>
<dbReference type="InterPro" id="IPR011009">
    <property type="entry name" value="Kinase-like_dom_sf"/>
</dbReference>
<dbReference type="EMBL" id="JBJKTR010000017">
    <property type="protein sequence ID" value="KAL3337778.1"/>
    <property type="molecule type" value="Genomic_DNA"/>
</dbReference>
<dbReference type="AlphaFoldDB" id="A0ABD2S0Q3"/>
<keyword evidence="4" id="KW-1185">Reference proteome</keyword>
<proteinExistence type="inferred from homology"/>
<accession>A0ABD2S0Q3</accession>
<feature type="domain" description="Protein kinase" evidence="2">
    <location>
        <begin position="26"/>
        <end position="405"/>
    </location>
</feature>
<dbReference type="PROSITE" id="PS50011">
    <property type="entry name" value="PROTEIN_KINASE_DOM"/>
    <property type="match status" value="1"/>
</dbReference>
<dbReference type="SUPFAM" id="SSF56112">
    <property type="entry name" value="Protein kinase-like (PK-like)"/>
    <property type="match status" value="1"/>
</dbReference>
<reference evidence="3 4" key="1">
    <citation type="submission" date="2024-05" db="EMBL/GenBank/DDBJ databases">
        <title>De novo assembly of an allotetraploid wild potato.</title>
        <authorList>
            <person name="Hosaka A.J."/>
        </authorList>
    </citation>
    <scope>NUCLEOTIDE SEQUENCE [LARGE SCALE GENOMIC DNA]</scope>
    <source>
        <tissue evidence="3">Young leaves</tissue>
    </source>
</reference>
<dbReference type="PANTHER" id="PTHR48014:SF3">
    <property type="entry name" value="PROTEIN KINASE DOMAIN-CONTAINING PROTEIN"/>
    <property type="match status" value="1"/>
</dbReference>
<dbReference type="Proteomes" id="UP001627284">
    <property type="component" value="Unassembled WGS sequence"/>
</dbReference>
<dbReference type="InterPro" id="IPR000719">
    <property type="entry name" value="Prot_kinase_dom"/>
</dbReference>
<dbReference type="InterPro" id="IPR047173">
    <property type="entry name" value="STRAD_A/B-like"/>
</dbReference>
<evidence type="ECO:0000313" key="3">
    <source>
        <dbReference type="EMBL" id="KAL3337778.1"/>
    </source>
</evidence>
<gene>
    <name evidence="3" type="ORF">AABB24_030085</name>
</gene>
<dbReference type="SMART" id="SM00220">
    <property type="entry name" value="S_TKc"/>
    <property type="match status" value="1"/>
</dbReference>
<dbReference type="PANTHER" id="PTHR48014">
    <property type="entry name" value="SERINE/THREONINE-PROTEIN KINASE FRAY2"/>
    <property type="match status" value="1"/>
</dbReference>
<sequence length="410" mass="46980">MDLQQKIAASLEYLAEYRRHYAPRKKLIPEFTYDPGFGKVFIDQHTGTMYVLLEIIGKYVQLQRTHNYSLLDVIYNACYYTSDWIHNDSLLPSGYAIVKFIRHRQEIRQSKLAGQSIPNSYIINFDKWLIQRFRQGFCVALPYMSEGSLRYILPTRFHNGLPEDCIAIALKQALLGLFDLHFSGLIHKRFSAGNIYVNFKQRPISNVEIKLGFAATIYDSELESPLSVNHGTELGLDSTVTILPKNPGGLPNLELCELYKWAAAPEVFYSKYEEDLSQVPSPLYQDDDAHTVHSDIWLVGVAALELAYGNLRISNCEELEGLIKKIKRSRGLPDKLEDLLEEIDIEEGKGKGKMKKAVVYFNDKLKYVKGKRKFSKEFEELVLDCLSSKESKRPSVGDLLQRPFFGMLRT</sequence>
<evidence type="ECO:0000259" key="2">
    <source>
        <dbReference type="PROSITE" id="PS50011"/>
    </source>
</evidence>
<comment type="similarity">
    <text evidence="1">Belongs to the protein kinase superfamily. STE Ser/Thr protein kinase family. STE20 subfamily.</text>
</comment>
<organism evidence="3 4">
    <name type="scientific">Solanum stoloniferum</name>
    <dbReference type="NCBI Taxonomy" id="62892"/>
    <lineage>
        <taxon>Eukaryota</taxon>
        <taxon>Viridiplantae</taxon>
        <taxon>Streptophyta</taxon>
        <taxon>Embryophyta</taxon>
        <taxon>Tracheophyta</taxon>
        <taxon>Spermatophyta</taxon>
        <taxon>Magnoliopsida</taxon>
        <taxon>eudicotyledons</taxon>
        <taxon>Gunneridae</taxon>
        <taxon>Pentapetalae</taxon>
        <taxon>asterids</taxon>
        <taxon>lamiids</taxon>
        <taxon>Solanales</taxon>
        <taxon>Solanaceae</taxon>
        <taxon>Solanoideae</taxon>
        <taxon>Solaneae</taxon>
        <taxon>Solanum</taxon>
    </lineage>
</organism>
<protein>
    <recommendedName>
        <fullName evidence="2">Protein kinase domain-containing protein</fullName>
    </recommendedName>
</protein>
<dbReference type="Gene3D" id="1.10.510.10">
    <property type="entry name" value="Transferase(Phosphotransferase) domain 1"/>
    <property type="match status" value="1"/>
</dbReference>